<dbReference type="Proteomes" id="UP000024559">
    <property type="component" value="Unassembled WGS sequence"/>
</dbReference>
<evidence type="ECO:0000313" key="1">
    <source>
        <dbReference type="EMBL" id="ETW87878.1"/>
    </source>
</evidence>
<dbReference type="AlphaFoldDB" id="A0A0E2PYE7"/>
<organism evidence="1 2">
    <name type="scientific">Streptococcus thermophilus M17PTZA496</name>
    <dbReference type="NCBI Taxonomy" id="1433289"/>
    <lineage>
        <taxon>Bacteria</taxon>
        <taxon>Bacillati</taxon>
        <taxon>Bacillota</taxon>
        <taxon>Bacilli</taxon>
        <taxon>Lactobacillales</taxon>
        <taxon>Streptococcaceae</taxon>
        <taxon>Streptococcus</taxon>
    </lineage>
</organism>
<accession>A0A0E2PYE7</accession>
<sequence>MTEQEYFDYCSKELTRYEARRYQFMGMEWEDLKKADHTKLLEIGNKVMNEDSSLDLYLLNRDTDTRLRVWNMVARTALHYDKKFPTDDRLQLFADSLEEHFKSMVNRELQQADMNRINQLVSQFETELPKDKLEKLMVDMVLAGLV</sequence>
<dbReference type="PATRIC" id="fig|1433289.7.peg.2461"/>
<gene>
    <name evidence="1" type="ORF">X841_12070</name>
</gene>
<evidence type="ECO:0000313" key="2">
    <source>
        <dbReference type="Proteomes" id="UP000024559"/>
    </source>
</evidence>
<dbReference type="RefSeq" id="WP_039670334.1">
    <property type="nucleotide sequence ID" value="NZ_KI929133.1"/>
</dbReference>
<dbReference type="EMBL" id="AZJT01000085">
    <property type="protein sequence ID" value="ETW87878.1"/>
    <property type="molecule type" value="Genomic_DNA"/>
</dbReference>
<proteinExistence type="predicted"/>
<name>A0A0E2PYE7_STRTR</name>
<comment type="caution">
    <text evidence="1">The sequence shown here is derived from an EMBL/GenBank/DDBJ whole genome shotgun (WGS) entry which is preliminary data.</text>
</comment>
<protein>
    <submittedName>
        <fullName evidence="1">Uncharacterized protein</fullName>
    </submittedName>
</protein>
<reference evidence="1 2" key="1">
    <citation type="journal article" date="2014" name="Genome Announc.">
        <title>Genome Sequences of Streptococcus thermophilus Strains MTH17CL396 and M17PTZA496 from Fontina, an Italian PDO Cheese.</title>
        <authorList>
            <person name="Treu L."/>
            <person name="Vendramin V."/>
            <person name="Bovo B."/>
            <person name="Campanaro S."/>
            <person name="Corich V."/>
            <person name="Giacomini A."/>
        </authorList>
    </citation>
    <scope>NUCLEOTIDE SEQUENCE [LARGE SCALE GENOMIC DNA]</scope>
    <source>
        <strain evidence="1 2">M17PTZA496</strain>
    </source>
</reference>
<dbReference type="HOGENOM" id="CLU_144852_0_0_9"/>